<protein>
    <submittedName>
        <fullName evidence="1">Succinate dehydrogenase</fullName>
    </submittedName>
</protein>
<dbReference type="PROSITE" id="PS51257">
    <property type="entry name" value="PROKAR_LIPOPROTEIN"/>
    <property type="match status" value="1"/>
</dbReference>
<name>A0ABX2ISZ5_9RHOB</name>
<keyword evidence="2" id="KW-1185">Reference proteome</keyword>
<dbReference type="Proteomes" id="UP000777935">
    <property type="component" value="Unassembled WGS sequence"/>
</dbReference>
<evidence type="ECO:0000313" key="1">
    <source>
        <dbReference type="EMBL" id="NSX53183.1"/>
    </source>
</evidence>
<organism evidence="1 2">
    <name type="scientific">Parasulfitobacter algicola</name>
    <dbReference type="NCBI Taxonomy" id="2614809"/>
    <lineage>
        <taxon>Bacteria</taxon>
        <taxon>Pseudomonadati</taxon>
        <taxon>Pseudomonadota</taxon>
        <taxon>Alphaproteobacteria</taxon>
        <taxon>Rhodobacterales</taxon>
        <taxon>Roseobacteraceae</taxon>
        <taxon>Parasulfitobacter</taxon>
    </lineage>
</organism>
<accession>A0ABX2ISZ5</accession>
<proteinExistence type="predicted"/>
<evidence type="ECO:0000313" key="2">
    <source>
        <dbReference type="Proteomes" id="UP000777935"/>
    </source>
</evidence>
<sequence>MRFPVLIAVVASLFLTACEPDGIGDQIARQQAKDVVNRVVDRQFPGANVAPVTDCIIDNASGSEIIQIASASVTGIDQKTTNLVVEIALRPRTIECAAENALPLILRSR</sequence>
<reference evidence="1 2" key="1">
    <citation type="submission" date="2020-06" db="EMBL/GenBank/DDBJ databases">
        <title>Sulfitobacter algicola sp. nov., isolated from green algae.</title>
        <authorList>
            <person name="Wang C."/>
        </authorList>
    </citation>
    <scope>NUCLEOTIDE SEQUENCE [LARGE SCALE GENOMIC DNA]</scope>
    <source>
        <strain evidence="1 2">1151</strain>
    </source>
</reference>
<dbReference type="EMBL" id="JABUFE010000001">
    <property type="protein sequence ID" value="NSX53183.1"/>
    <property type="molecule type" value="Genomic_DNA"/>
</dbReference>
<comment type="caution">
    <text evidence="1">The sequence shown here is derived from an EMBL/GenBank/DDBJ whole genome shotgun (WGS) entry which is preliminary data.</text>
</comment>
<dbReference type="RefSeq" id="WP_174134314.1">
    <property type="nucleotide sequence ID" value="NZ_JABUFE010000001.1"/>
</dbReference>
<gene>
    <name evidence="1" type="ORF">HRQ87_00025</name>
</gene>